<protein>
    <submittedName>
        <fullName evidence="1">16041_t:CDS:1</fullName>
    </submittedName>
</protein>
<dbReference type="AlphaFoldDB" id="A0A9N8ZR55"/>
<evidence type="ECO:0000313" key="2">
    <source>
        <dbReference type="Proteomes" id="UP000789342"/>
    </source>
</evidence>
<reference evidence="1" key="1">
    <citation type="submission" date="2021-06" db="EMBL/GenBank/DDBJ databases">
        <authorList>
            <person name="Kallberg Y."/>
            <person name="Tangrot J."/>
            <person name="Rosling A."/>
        </authorList>
    </citation>
    <scope>NUCLEOTIDE SEQUENCE</scope>
    <source>
        <strain evidence="1">CL551</strain>
    </source>
</reference>
<name>A0A9N8ZR55_9GLOM</name>
<accession>A0A9N8ZR55</accession>
<proteinExistence type="predicted"/>
<comment type="caution">
    <text evidence="1">The sequence shown here is derived from an EMBL/GenBank/DDBJ whole genome shotgun (WGS) entry which is preliminary data.</text>
</comment>
<dbReference type="EMBL" id="CAJVPV010001656">
    <property type="protein sequence ID" value="CAG8504040.1"/>
    <property type="molecule type" value="Genomic_DNA"/>
</dbReference>
<organism evidence="1 2">
    <name type="scientific">Acaulospora morrowiae</name>
    <dbReference type="NCBI Taxonomy" id="94023"/>
    <lineage>
        <taxon>Eukaryota</taxon>
        <taxon>Fungi</taxon>
        <taxon>Fungi incertae sedis</taxon>
        <taxon>Mucoromycota</taxon>
        <taxon>Glomeromycotina</taxon>
        <taxon>Glomeromycetes</taxon>
        <taxon>Diversisporales</taxon>
        <taxon>Acaulosporaceae</taxon>
        <taxon>Acaulospora</taxon>
    </lineage>
</organism>
<gene>
    <name evidence="1" type="ORF">AMORRO_LOCUS3394</name>
</gene>
<keyword evidence="2" id="KW-1185">Reference proteome</keyword>
<dbReference type="Proteomes" id="UP000789342">
    <property type="component" value="Unassembled WGS sequence"/>
</dbReference>
<evidence type="ECO:0000313" key="1">
    <source>
        <dbReference type="EMBL" id="CAG8504040.1"/>
    </source>
</evidence>
<sequence>MYELLAISWFTYLTTDLIDDSGLLRSPELTNQIVFAQYYSYSVLHAE</sequence>